<dbReference type="PRINTS" id="PR00411">
    <property type="entry name" value="PNDRDTASEI"/>
</dbReference>
<dbReference type="PANTHER" id="PTHR43557">
    <property type="entry name" value="APOPTOSIS-INDUCING FACTOR 1"/>
    <property type="match status" value="1"/>
</dbReference>
<sequence length="423" mass="45318">MVDANQTFVIVGGGLAGAKAAETLRQEGFTGRVILICDEREHPYERPPLSKGYLTGRDARDSVFVHKPDWYAKADVELHLGQPAVHLDRAAKTVRLGDGTLVHYDKLLLATGAEPRRLDIPGTGLAGVHHLRRLAHAERLRGVLSSLGRDNGHLVIAGAGWIGLEVAAAARGYGAEVTVVEAEPTPLHTVLGPELGQLFTDLHAEHGVRFHFGARLTDIAGHDGMVLAARTDDGEEHPAHDVLAAIGAAPRTALAEAAGLALVDRADGGGIAVDASLRTSDPDIYAAGDVAAAEHPWLGTRLRVEHWANALNEGPAAARAMLGQEVSYDRVPYFFSDQYDVGMEYSGYAPPGSYDQVVCRGDVGKREFIAFWLAEGRVLAGMNVNVWDVTEDIQKLIRAGARPDLDALADPSVPLDRLPGRRD</sequence>
<dbReference type="InterPro" id="IPR050446">
    <property type="entry name" value="FAD-oxidoreductase/Apoptosis"/>
</dbReference>
<dbReference type="Pfam" id="PF07992">
    <property type="entry name" value="Pyr_redox_2"/>
    <property type="match status" value="1"/>
</dbReference>
<dbReference type="Proteomes" id="UP001180531">
    <property type="component" value="Unassembled WGS sequence"/>
</dbReference>
<comment type="cofactor">
    <cofactor evidence="1">
        <name>FAD</name>
        <dbReference type="ChEBI" id="CHEBI:57692"/>
    </cofactor>
</comment>
<reference evidence="7" key="1">
    <citation type="submission" date="2024-05" db="EMBL/GenBank/DDBJ databases">
        <title>30 novel species of actinomycetes from the DSMZ collection.</title>
        <authorList>
            <person name="Nouioui I."/>
        </authorList>
    </citation>
    <scope>NUCLEOTIDE SEQUENCE</scope>
    <source>
        <strain evidence="7">DSM 40473</strain>
    </source>
</reference>
<dbReference type="InterPro" id="IPR036188">
    <property type="entry name" value="FAD/NAD-bd_sf"/>
</dbReference>
<dbReference type="InterPro" id="IPR028202">
    <property type="entry name" value="Reductase_C"/>
</dbReference>
<dbReference type="Pfam" id="PF14759">
    <property type="entry name" value="Reductase_C"/>
    <property type="match status" value="1"/>
</dbReference>
<evidence type="ECO:0000313" key="8">
    <source>
        <dbReference type="Proteomes" id="UP001180531"/>
    </source>
</evidence>
<comment type="caution">
    <text evidence="7">The sequence shown here is derived from an EMBL/GenBank/DDBJ whole genome shotgun (WGS) entry which is preliminary data.</text>
</comment>
<organism evidence="7 8">
    <name type="scientific">Streptomyces hesseae</name>
    <dbReference type="NCBI Taxonomy" id="3075519"/>
    <lineage>
        <taxon>Bacteria</taxon>
        <taxon>Bacillati</taxon>
        <taxon>Actinomycetota</taxon>
        <taxon>Actinomycetes</taxon>
        <taxon>Kitasatosporales</taxon>
        <taxon>Streptomycetaceae</taxon>
        <taxon>Streptomyces</taxon>
    </lineage>
</organism>
<keyword evidence="4" id="KW-0560">Oxidoreductase</keyword>
<evidence type="ECO:0000313" key="7">
    <source>
        <dbReference type="EMBL" id="MDT0451640.1"/>
    </source>
</evidence>
<dbReference type="Gene3D" id="3.50.50.60">
    <property type="entry name" value="FAD/NAD(P)-binding domain"/>
    <property type="match status" value="2"/>
</dbReference>
<evidence type="ECO:0000256" key="3">
    <source>
        <dbReference type="ARBA" id="ARBA00022827"/>
    </source>
</evidence>
<keyword evidence="2" id="KW-0285">Flavoprotein</keyword>
<feature type="domain" description="Reductase C-terminal" evidence="6">
    <location>
        <begin position="333"/>
        <end position="417"/>
    </location>
</feature>
<dbReference type="SUPFAM" id="SSF55424">
    <property type="entry name" value="FAD/NAD-linked reductases, dimerisation (C-terminal) domain"/>
    <property type="match status" value="1"/>
</dbReference>
<evidence type="ECO:0000259" key="6">
    <source>
        <dbReference type="Pfam" id="PF14759"/>
    </source>
</evidence>
<evidence type="ECO:0000256" key="1">
    <source>
        <dbReference type="ARBA" id="ARBA00001974"/>
    </source>
</evidence>
<evidence type="ECO:0000256" key="4">
    <source>
        <dbReference type="ARBA" id="ARBA00023002"/>
    </source>
</evidence>
<dbReference type="Gene3D" id="3.30.390.30">
    <property type="match status" value="1"/>
</dbReference>
<keyword evidence="3" id="KW-0274">FAD</keyword>
<dbReference type="InterPro" id="IPR023753">
    <property type="entry name" value="FAD/NAD-binding_dom"/>
</dbReference>
<evidence type="ECO:0000259" key="5">
    <source>
        <dbReference type="Pfam" id="PF07992"/>
    </source>
</evidence>
<accession>A0ABU2SUG6</accession>
<dbReference type="SUPFAM" id="SSF51905">
    <property type="entry name" value="FAD/NAD(P)-binding domain"/>
    <property type="match status" value="2"/>
</dbReference>
<dbReference type="EMBL" id="JAVRFI010000014">
    <property type="protein sequence ID" value="MDT0451640.1"/>
    <property type="molecule type" value="Genomic_DNA"/>
</dbReference>
<name>A0ABU2SUG6_9ACTN</name>
<dbReference type="InterPro" id="IPR016156">
    <property type="entry name" value="FAD/NAD-linked_Rdtase_dimer_sf"/>
</dbReference>
<dbReference type="PRINTS" id="PR00368">
    <property type="entry name" value="FADPNR"/>
</dbReference>
<dbReference type="PANTHER" id="PTHR43557:SF2">
    <property type="entry name" value="RIESKE DOMAIN-CONTAINING PROTEIN-RELATED"/>
    <property type="match status" value="1"/>
</dbReference>
<keyword evidence="8" id="KW-1185">Reference proteome</keyword>
<evidence type="ECO:0000256" key="2">
    <source>
        <dbReference type="ARBA" id="ARBA00022630"/>
    </source>
</evidence>
<feature type="domain" description="FAD/NAD(P)-binding" evidence="5">
    <location>
        <begin position="8"/>
        <end position="314"/>
    </location>
</feature>
<protein>
    <submittedName>
        <fullName evidence="7">FAD-dependent oxidoreductase</fullName>
    </submittedName>
</protein>
<gene>
    <name evidence="7" type="ORF">RM609_21505</name>
</gene>
<proteinExistence type="predicted"/>
<dbReference type="RefSeq" id="WP_311613126.1">
    <property type="nucleotide sequence ID" value="NZ_JAVRFI010000014.1"/>
</dbReference>